<dbReference type="Proteomes" id="UP000233551">
    <property type="component" value="Unassembled WGS sequence"/>
</dbReference>
<name>A0A2I0HGX1_PUNGR</name>
<feature type="compositionally biased region" description="Basic and acidic residues" evidence="1">
    <location>
        <begin position="15"/>
        <end position="25"/>
    </location>
</feature>
<reference evidence="2 3" key="1">
    <citation type="submission" date="2017-11" db="EMBL/GenBank/DDBJ databases">
        <title>De-novo sequencing of pomegranate (Punica granatum L.) genome.</title>
        <authorList>
            <person name="Akparov Z."/>
            <person name="Amiraslanov A."/>
            <person name="Hajiyeva S."/>
            <person name="Abbasov M."/>
            <person name="Kaur K."/>
            <person name="Hamwieh A."/>
            <person name="Solovyev V."/>
            <person name="Salamov A."/>
            <person name="Braich B."/>
            <person name="Kosarev P."/>
            <person name="Mahmoud A."/>
            <person name="Hajiyev E."/>
            <person name="Babayeva S."/>
            <person name="Izzatullayeva V."/>
            <person name="Mammadov A."/>
            <person name="Mammadov A."/>
            <person name="Sharifova S."/>
            <person name="Ojaghi J."/>
            <person name="Eynullazada K."/>
            <person name="Bayramov B."/>
            <person name="Abdulazimova A."/>
            <person name="Shahmuradov I."/>
        </authorList>
    </citation>
    <scope>NUCLEOTIDE SEQUENCE [LARGE SCALE GENOMIC DNA]</scope>
    <source>
        <strain evidence="3">cv. AG2017</strain>
        <tissue evidence="2">Leaf</tissue>
    </source>
</reference>
<dbReference type="AlphaFoldDB" id="A0A2I0HGX1"/>
<organism evidence="2 3">
    <name type="scientific">Punica granatum</name>
    <name type="common">Pomegranate</name>
    <dbReference type="NCBI Taxonomy" id="22663"/>
    <lineage>
        <taxon>Eukaryota</taxon>
        <taxon>Viridiplantae</taxon>
        <taxon>Streptophyta</taxon>
        <taxon>Embryophyta</taxon>
        <taxon>Tracheophyta</taxon>
        <taxon>Spermatophyta</taxon>
        <taxon>Magnoliopsida</taxon>
        <taxon>eudicotyledons</taxon>
        <taxon>Gunneridae</taxon>
        <taxon>Pentapetalae</taxon>
        <taxon>rosids</taxon>
        <taxon>malvids</taxon>
        <taxon>Myrtales</taxon>
        <taxon>Lythraceae</taxon>
        <taxon>Punica</taxon>
    </lineage>
</organism>
<evidence type="ECO:0000256" key="1">
    <source>
        <dbReference type="SAM" id="MobiDB-lite"/>
    </source>
</evidence>
<dbReference type="EMBL" id="PGOL01019719">
    <property type="protein sequence ID" value="PKI30922.1"/>
    <property type="molecule type" value="Genomic_DNA"/>
</dbReference>
<evidence type="ECO:0000313" key="3">
    <source>
        <dbReference type="Proteomes" id="UP000233551"/>
    </source>
</evidence>
<feature type="non-terminal residue" evidence="2">
    <location>
        <position position="1"/>
    </location>
</feature>
<accession>A0A2I0HGX1</accession>
<protein>
    <submittedName>
        <fullName evidence="2">Uncharacterized protein</fullName>
    </submittedName>
</protein>
<keyword evidence="3" id="KW-1185">Reference proteome</keyword>
<comment type="caution">
    <text evidence="2">The sequence shown here is derived from an EMBL/GenBank/DDBJ whole genome shotgun (WGS) entry which is preliminary data.</text>
</comment>
<sequence>KEGSRSPIGRLNSESTKDSESEVPGRFKVRPPIDDPDPSTEVAGILRGY</sequence>
<feature type="region of interest" description="Disordered" evidence="1">
    <location>
        <begin position="1"/>
        <end position="49"/>
    </location>
</feature>
<gene>
    <name evidence="2" type="ORF">CRG98_048687</name>
</gene>
<evidence type="ECO:0000313" key="2">
    <source>
        <dbReference type="EMBL" id="PKI30922.1"/>
    </source>
</evidence>
<proteinExistence type="predicted"/>